<dbReference type="GO" id="GO:0005737">
    <property type="term" value="C:cytoplasm"/>
    <property type="evidence" value="ECO:0007669"/>
    <property type="project" value="TreeGrafter"/>
</dbReference>
<evidence type="ECO:0000259" key="1">
    <source>
        <dbReference type="Pfam" id="PF12706"/>
    </source>
</evidence>
<comment type="caution">
    <text evidence="2">The sequence shown here is derived from an EMBL/GenBank/DDBJ whole genome shotgun (WGS) entry which is preliminary data.</text>
</comment>
<reference evidence="2 3" key="1">
    <citation type="submission" date="2011-02" db="EMBL/GenBank/DDBJ databases">
        <authorList>
            <person name="Muzny D."/>
            <person name="Qin X."/>
            <person name="Deng J."/>
            <person name="Jiang H."/>
            <person name="Liu Y."/>
            <person name="Qu J."/>
            <person name="Song X.-Z."/>
            <person name="Zhang L."/>
            <person name="Thornton R."/>
            <person name="Coyle M."/>
            <person name="Francisco L."/>
            <person name="Jackson L."/>
            <person name="Javaid M."/>
            <person name="Korchina V."/>
            <person name="Kovar C."/>
            <person name="Mata R."/>
            <person name="Mathew T."/>
            <person name="Ngo R."/>
            <person name="Nguyen L."/>
            <person name="Nguyen N."/>
            <person name="Okwuonu G."/>
            <person name="Ongeri F."/>
            <person name="Pham C."/>
            <person name="Simmons D."/>
            <person name="Wilczek-Boney K."/>
            <person name="Hale W."/>
            <person name="Jakkamsetti A."/>
            <person name="Pham P."/>
            <person name="Ruth R."/>
            <person name="San Lucas F."/>
            <person name="Warren J."/>
            <person name="Zhang J."/>
            <person name="Zhao Z."/>
            <person name="Zhou C."/>
            <person name="Zhu D."/>
            <person name="Lee S."/>
            <person name="Bess C."/>
            <person name="Blankenburg K."/>
            <person name="Forbes L."/>
            <person name="Fu Q."/>
            <person name="Gubbala S."/>
            <person name="Hirani K."/>
            <person name="Jayaseelan J.C."/>
            <person name="Lara F."/>
            <person name="Munidasa M."/>
            <person name="Palculict T."/>
            <person name="Patil S."/>
            <person name="Pu L.-L."/>
            <person name="Saada N."/>
            <person name="Tang L."/>
            <person name="Weissenberger G."/>
            <person name="Zhu Y."/>
            <person name="Hemphill L."/>
            <person name="Shang Y."/>
            <person name="Youmans B."/>
            <person name="Ayvaz T."/>
            <person name="Ross M."/>
            <person name="Santibanez J."/>
            <person name="Aqrawi P."/>
            <person name="Gross S."/>
            <person name="Joshi V."/>
            <person name="Fowler G."/>
            <person name="Nazareth L."/>
            <person name="Reid J."/>
            <person name="Worley K."/>
            <person name="Petrosino J."/>
            <person name="Highlander S."/>
            <person name="Gibbs R."/>
        </authorList>
    </citation>
    <scope>NUCLEOTIDE SEQUENCE [LARGE SCALE GENOMIC DNA]</scope>
    <source>
        <strain evidence="2 3">ATCC BAA-1200</strain>
    </source>
</reference>
<dbReference type="InterPro" id="IPR001279">
    <property type="entry name" value="Metallo-B-lactamas"/>
</dbReference>
<dbReference type="Proteomes" id="UP000004105">
    <property type="component" value="Unassembled WGS sequence"/>
</dbReference>
<dbReference type="InterPro" id="IPR036866">
    <property type="entry name" value="RibonucZ/Hydroxyglut_hydro"/>
</dbReference>
<dbReference type="SUPFAM" id="SSF56281">
    <property type="entry name" value="Metallo-hydrolase/oxidoreductase"/>
    <property type="match status" value="1"/>
</dbReference>
<sequence length="378" mass="42832">MPAPQSGRLKTRFALFRRPPRYLMKHQKKSALAFLAVAAALWWLWPDSYPAYPESDHYDPKSRTFFNPEPQAAPTDLVSAMWQMLVNEQAQRPPKPLPAVKPDWPAFLAAPEGKSRFVWFGHSTLLMRIGGQTIITDPVFGNTVSPVPVMMHRFQPPVVPLADVPTPDVVLISHSHYDHLEKASVQELAARGSRFVVSLGLGVLLRKWGVPPDRITELDWWQSTEIHGIRYTALPARHDSGRSLTDHNKSLWSGFVIEHGGEKFYYHGDSAQGKHFDEIAKKFNGFDIAFIENGQYNERWPNNHLFPEQTAELAAKLAPKRFMPIHWGAYPMALHTWNEPVLQSIPLARKLGVNPLTPLMGQVFDADTATQDWFAEPL</sequence>
<name>F2BFL3_9NEIS</name>
<keyword evidence="3" id="KW-1185">Reference proteome</keyword>
<proteinExistence type="predicted"/>
<organism evidence="2 3">
    <name type="scientific">Neisseria bacilliformis ATCC BAA-1200</name>
    <dbReference type="NCBI Taxonomy" id="888742"/>
    <lineage>
        <taxon>Bacteria</taxon>
        <taxon>Pseudomonadati</taxon>
        <taxon>Pseudomonadota</taxon>
        <taxon>Betaproteobacteria</taxon>
        <taxon>Neisseriales</taxon>
        <taxon>Neisseriaceae</taxon>
        <taxon>Neisseria</taxon>
    </lineage>
</organism>
<dbReference type="PANTHER" id="PTHR15032">
    <property type="entry name" value="N-ACYL-PHOSPHATIDYLETHANOLAMINE-HYDROLYZING PHOSPHOLIPASE D"/>
    <property type="match status" value="1"/>
</dbReference>
<evidence type="ECO:0000313" key="3">
    <source>
        <dbReference type="Proteomes" id="UP000004105"/>
    </source>
</evidence>
<evidence type="ECO:0000313" key="2">
    <source>
        <dbReference type="EMBL" id="EGF08435.1"/>
    </source>
</evidence>
<protein>
    <submittedName>
        <fullName evidence="2">Multidrug resistance protein RomA</fullName>
    </submittedName>
</protein>
<gene>
    <name evidence="2" type="primary">romA</name>
    <name evidence="2" type="ORF">HMPREF9123_2520</name>
</gene>
<feature type="domain" description="Metallo-beta-lactamase" evidence="1">
    <location>
        <begin position="133"/>
        <end position="327"/>
    </location>
</feature>
<dbReference type="Pfam" id="PF12706">
    <property type="entry name" value="Lactamase_B_2"/>
    <property type="match status" value="1"/>
</dbReference>
<accession>F2BFL3</accession>
<dbReference type="AlphaFoldDB" id="F2BFL3"/>
<dbReference type="STRING" id="267212.GCA_001063965_01855"/>
<dbReference type="EMBL" id="AFAY01000050">
    <property type="protein sequence ID" value="EGF08435.1"/>
    <property type="molecule type" value="Genomic_DNA"/>
</dbReference>
<dbReference type="HOGENOM" id="CLU_020884_0_2_4"/>
<dbReference type="Gene3D" id="3.60.15.10">
    <property type="entry name" value="Ribonuclease Z/Hydroxyacylglutathione hydrolase-like"/>
    <property type="match status" value="1"/>
</dbReference>
<dbReference type="PANTHER" id="PTHR15032:SF4">
    <property type="entry name" value="N-ACYL-PHOSPHATIDYLETHANOLAMINE-HYDROLYZING PHOSPHOLIPASE D"/>
    <property type="match status" value="1"/>
</dbReference>